<dbReference type="Pfam" id="PF12796">
    <property type="entry name" value="Ank_2"/>
    <property type="match status" value="1"/>
</dbReference>
<dbReference type="PROSITE" id="PS50088">
    <property type="entry name" value="ANK_REPEAT"/>
    <property type="match status" value="1"/>
</dbReference>
<feature type="compositionally biased region" description="Basic and acidic residues" evidence="2">
    <location>
        <begin position="622"/>
        <end position="646"/>
    </location>
</feature>
<feature type="domain" description="PGG" evidence="5">
    <location>
        <begin position="426"/>
        <end position="537"/>
    </location>
</feature>
<dbReference type="InterPro" id="IPR036770">
    <property type="entry name" value="Ankyrin_rpt-contain_sf"/>
</dbReference>
<organism evidence="6 7">
    <name type="scientific">Mikania micrantha</name>
    <name type="common">bitter vine</name>
    <dbReference type="NCBI Taxonomy" id="192012"/>
    <lineage>
        <taxon>Eukaryota</taxon>
        <taxon>Viridiplantae</taxon>
        <taxon>Streptophyta</taxon>
        <taxon>Embryophyta</taxon>
        <taxon>Tracheophyta</taxon>
        <taxon>Spermatophyta</taxon>
        <taxon>Magnoliopsida</taxon>
        <taxon>eudicotyledons</taxon>
        <taxon>Gunneridae</taxon>
        <taxon>Pentapetalae</taxon>
        <taxon>asterids</taxon>
        <taxon>campanulids</taxon>
        <taxon>Asterales</taxon>
        <taxon>Asteraceae</taxon>
        <taxon>Asteroideae</taxon>
        <taxon>Heliantheae alliance</taxon>
        <taxon>Eupatorieae</taxon>
        <taxon>Mikania</taxon>
    </lineage>
</organism>
<dbReference type="SMART" id="SM00248">
    <property type="entry name" value="ANK"/>
    <property type="match status" value="3"/>
</dbReference>
<evidence type="ECO:0000256" key="2">
    <source>
        <dbReference type="SAM" id="MobiDB-lite"/>
    </source>
</evidence>
<keyword evidence="1" id="KW-0040">ANK repeat</keyword>
<dbReference type="SUPFAM" id="SSF48403">
    <property type="entry name" value="Ankyrin repeat"/>
    <property type="match status" value="1"/>
</dbReference>
<keyword evidence="3" id="KW-0472">Membrane</keyword>
<comment type="caution">
    <text evidence="6">The sequence shown here is derived from an EMBL/GenBank/DDBJ whole genome shotgun (WGS) entry which is preliminary data.</text>
</comment>
<dbReference type="GO" id="GO:0016020">
    <property type="term" value="C:membrane"/>
    <property type="evidence" value="ECO:0007669"/>
    <property type="project" value="TreeGrafter"/>
</dbReference>
<dbReference type="Gene3D" id="1.25.40.20">
    <property type="entry name" value="Ankyrin repeat-containing domain"/>
    <property type="match status" value="1"/>
</dbReference>
<dbReference type="Pfam" id="PF13962">
    <property type="entry name" value="PGG"/>
    <property type="match status" value="1"/>
</dbReference>
<dbReference type="OrthoDB" id="1925304at2759"/>
<evidence type="ECO:0000259" key="5">
    <source>
        <dbReference type="Pfam" id="PF13962"/>
    </source>
</evidence>
<evidence type="ECO:0000256" key="3">
    <source>
        <dbReference type="SAM" id="Phobius"/>
    </source>
</evidence>
<proteinExistence type="predicted"/>
<dbReference type="InterPro" id="IPR026961">
    <property type="entry name" value="PGG_dom"/>
</dbReference>
<dbReference type="PANTHER" id="PTHR24177:SF304">
    <property type="entry name" value="ANKYRIN REPEAT-CONTAINING DOMAIN, PGG DOMAIN PROTEIN-RELATED"/>
    <property type="match status" value="1"/>
</dbReference>
<feature type="transmembrane region" description="Helical" evidence="3">
    <location>
        <begin position="431"/>
        <end position="451"/>
    </location>
</feature>
<gene>
    <name evidence="6" type="ORF">E3N88_16605</name>
</gene>
<accession>A0A5N6P1Y6</accession>
<dbReference type="InterPro" id="IPR007513">
    <property type="entry name" value="SERF-like_N"/>
</dbReference>
<evidence type="ECO:0000313" key="7">
    <source>
        <dbReference type="Proteomes" id="UP000326396"/>
    </source>
</evidence>
<feature type="transmembrane region" description="Helical" evidence="3">
    <location>
        <begin position="545"/>
        <end position="566"/>
    </location>
</feature>
<dbReference type="Proteomes" id="UP000326396">
    <property type="component" value="Linkage Group LG16"/>
</dbReference>
<feature type="region of interest" description="Disordered" evidence="2">
    <location>
        <begin position="605"/>
        <end position="666"/>
    </location>
</feature>
<feature type="transmembrane region" description="Helical" evidence="3">
    <location>
        <begin position="517"/>
        <end position="539"/>
    </location>
</feature>
<keyword evidence="7" id="KW-1185">Reference proteome</keyword>
<dbReference type="InterPro" id="IPR002110">
    <property type="entry name" value="Ankyrin_rpt"/>
</dbReference>
<evidence type="ECO:0000313" key="6">
    <source>
        <dbReference type="EMBL" id="KAD5508902.1"/>
    </source>
</evidence>
<evidence type="ECO:0000256" key="1">
    <source>
        <dbReference type="PROSITE-ProRule" id="PRU00023"/>
    </source>
</evidence>
<feature type="transmembrane region" description="Helical" evidence="3">
    <location>
        <begin position="212"/>
        <end position="228"/>
    </location>
</feature>
<keyword evidence="3" id="KW-1133">Transmembrane helix</keyword>
<protein>
    <submittedName>
        <fullName evidence="6">Uncharacterized protein</fullName>
    </submittedName>
</protein>
<reference evidence="6 7" key="1">
    <citation type="submission" date="2019-05" db="EMBL/GenBank/DDBJ databases">
        <title>Mikania micrantha, genome provides insights into the molecular mechanism of rapid growth.</title>
        <authorList>
            <person name="Liu B."/>
        </authorList>
    </citation>
    <scope>NUCLEOTIDE SEQUENCE [LARGE SCALE GENOMIC DNA]</scope>
    <source>
        <strain evidence="6">NLD-2019</strain>
        <tissue evidence="6">Leaf</tissue>
    </source>
</reference>
<dbReference type="AlphaFoldDB" id="A0A5N6P1Y6"/>
<dbReference type="EMBL" id="SZYD01000008">
    <property type="protein sequence ID" value="KAD5508902.1"/>
    <property type="molecule type" value="Genomic_DNA"/>
</dbReference>
<dbReference type="PANTHER" id="PTHR24177">
    <property type="entry name" value="CASKIN"/>
    <property type="match status" value="1"/>
</dbReference>
<dbReference type="Pfam" id="PF04419">
    <property type="entry name" value="SERF-like_N"/>
    <property type="match status" value="1"/>
</dbReference>
<feature type="transmembrane region" description="Helical" evidence="3">
    <location>
        <begin position="471"/>
        <end position="496"/>
    </location>
</feature>
<evidence type="ECO:0000259" key="4">
    <source>
        <dbReference type="Pfam" id="PF04419"/>
    </source>
</evidence>
<feature type="compositionally biased region" description="Basic and acidic residues" evidence="2">
    <location>
        <begin position="605"/>
        <end position="614"/>
    </location>
</feature>
<sequence>MNYNHVITHLPIHKAALTDDWESVSQIFEKDPELMTKPISYLGETPLMMAVGTNNSHHFVEQLVARIVAVGAADQLFLASSRGDNPIHRAAMIGNTIDARILVEQNPDMVRIPNSDGYTPVNLAAWHRNKGILRYLLEVAGDLLPEEDGSSIYTGVAGGDLITLTIHAGFLDIALEIIGKHPDIVTEEDGKSKTALEVLGSKPELFPSGSTLGFWSLCFIFAFFFSIYEQMSTGFWTIFHYLAPSIKNIHDMKLTHYQSKLVTKQICTNIIKKGDHDLTWKILGSATSEGVKYGTAEVVEECILIYPDIIWYTDKGFHLSLEAITQRQEQVYNILFQSAVHKAAQAPLIDKEEKENSLHKAAKLAPPNQLFRMTGAALQMQRELQWYKEVEDFMDPAFKKALNKDKKTPKMVFMEEHKDLLIEAQQWMKDISASCTVVVALIITMAFAGAFTLPGGNEDNGNPLFLNKGTFMVFIVSDAIALFSSTASVVMFLGILTARFAPDDFLYSLPKRMTIGLVFLFLSLAGTMIAFGATVALVLKDKVTWIAAPLVVLSCFPVGFIQVSVFNPIPFRSSAQLQYHANRFLDFFFDHDSYPFLLRIERGNQREKDRERAQARNSGKGKSKEDGLTPEQRRERDGKALQEKAAKKAAQAATGGGDAGGKKTTK</sequence>
<name>A0A5N6P1Y6_9ASTR</name>
<keyword evidence="3" id="KW-0812">Transmembrane</keyword>
<feature type="domain" description="Small EDRK-rich factor-like N-terminal" evidence="4">
    <location>
        <begin position="602"/>
        <end position="634"/>
    </location>
</feature>
<feature type="repeat" description="ANK" evidence="1">
    <location>
        <begin position="116"/>
        <end position="148"/>
    </location>
</feature>